<keyword evidence="8 14" id="KW-1133">Transmembrane helix</keyword>
<keyword evidence="7 14" id="KW-0378">Hydrolase</keyword>
<feature type="transmembrane region" description="Helical" evidence="14">
    <location>
        <begin position="125"/>
        <end position="142"/>
    </location>
</feature>
<keyword evidence="14" id="KW-0133">Cell shape</keyword>
<evidence type="ECO:0000256" key="12">
    <source>
        <dbReference type="ARBA" id="ARBA00032932"/>
    </source>
</evidence>
<evidence type="ECO:0000256" key="13">
    <source>
        <dbReference type="ARBA" id="ARBA00047594"/>
    </source>
</evidence>
<evidence type="ECO:0000256" key="2">
    <source>
        <dbReference type="ARBA" id="ARBA00010621"/>
    </source>
</evidence>
<keyword evidence="10 14" id="KW-0046">Antibiotic resistance</keyword>
<evidence type="ECO:0000256" key="6">
    <source>
        <dbReference type="ARBA" id="ARBA00022692"/>
    </source>
</evidence>
<keyword evidence="14" id="KW-0573">Peptidoglycan synthesis</keyword>
<gene>
    <name evidence="14" type="primary">uppP</name>
    <name evidence="15" type="ORF">CRI94_11325</name>
</gene>
<organism evidence="15 16">
    <name type="scientific">Longibacter salinarum</name>
    <dbReference type="NCBI Taxonomy" id="1850348"/>
    <lineage>
        <taxon>Bacteria</taxon>
        <taxon>Pseudomonadati</taxon>
        <taxon>Rhodothermota</taxon>
        <taxon>Rhodothermia</taxon>
        <taxon>Rhodothermales</taxon>
        <taxon>Salisaetaceae</taxon>
        <taxon>Longibacter</taxon>
    </lineage>
</organism>
<comment type="catalytic activity">
    <reaction evidence="13 14">
        <text>di-trans,octa-cis-undecaprenyl diphosphate + H2O = di-trans,octa-cis-undecaprenyl phosphate + phosphate + H(+)</text>
        <dbReference type="Rhea" id="RHEA:28094"/>
        <dbReference type="ChEBI" id="CHEBI:15377"/>
        <dbReference type="ChEBI" id="CHEBI:15378"/>
        <dbReference type="ChEBI" id="CHEBI:43474"/>
        <dbReference type="ChEBI" id="CHEBI:58405"/>
        <dbReference type="ChEBI" id="CHEBI:60392"/>
        <dbReference type="EC" id="3.6.1.27"/>
    </reaction>
</comment>
<dbReference type="AlphaFoldDB" id="A0A2A8CXA7"/>
<evidence type="ECO:0000256" key="14">
    <source>
        <dbReference type="HAMAP-Rule" id="MF_01006"/>
    </source>
</evidence>
<feature type="transmembrane region" description="Helical" evidence="14">
    <location>
        <begin position="191"/>
        <end position="212"/>
    </location>
</feature>
<protein>
    <recommendedName>
        <fullName evidence="4 14">Undecaprenyl-diphosphatase</fullName>
        <ecNumber evidence="3 14">3.6.1.27</ecNumber>
    </recommendedName>
    <alternativeName>
        <fullName evidence="12 14">Bacitracin resistance protein</fullName>
    </alternativeName>
    <alternativeName>
        <fullName evidence="11 14">Undecaprenyl pyrophosphate phosphatase</fullName>
    </alternativeName>
</protein>
<comment type="caution">
    <text evidence="15">The sequence shown here is derived from an EMBL/GenBank/DDBJ whole genome shotgun (WGS) entry which is preliminary data.</text>
</comment>
<evidence type="ECO:0000256" key="9">
    <source>
        <dbReference type="ARBA" id="ARBA00023136"/>
    </source>
</evidence>
<dbReference type="Pfam" id="PF02673">
    <property type="entry name" value="BacA"/>
    <property type="match status" value="1"/>
</dbReference>
<feature type="transmembrane region" description="Helical" evidence="14">
    <location>
        <begin position="252"/>
        <end position="270"/>
    </location>
</feature>
<evidence type="ECO:0000256" key="7">
    <source>
        <dbReference type="ARBA" id="ARBA00022801"/>
    </source>
</evidence>
<dbReference type="PANTHER" id="PTHR30622:SF2">
    <property type="entry name" value="UNDECAPRENYL-DIPHOSPHATASE"/>
    <property type="match status" value="1"/>
</dbReference>
<evidence type="ECO:0000256" key="10">
    <source>
        <dbReference type="ARBA" id="ARBA00023251"/>
    </source>
</evidence>
<evidence type="ECO:0000313" key="16">
    <source>
        <dbReference type="Proteomes" id="UP000220102"/>
    </source>
</evidence>
<keyword evidence="5 14" id="KW-1003">Cell membrane</keyword>
<keyword evidence="6 14" id="KW-0812">Transmembrane</keyword>
<feature type="transmembrane region" description="Helical" evidence="14">
    <location>
        <begin position="224"/>
        <end position="245"/>
    </location>
</feature>
<dbReference type="GO" id="GO:0046677">
    <property type="term" value="P:response to antibiotic"/>
    <property type="evidence" value="ECO:0007669"/>
    <property type="project" value="UniProtKB-UniRule"/>
</dbReference>
<dbReference type="InterPro" id="IPR003824">
    <property type="entry name" value="UppP"/>
</dbReference>
<comment type="function">
    <text evidence="14">Catalyzes the dephosphorylation of undecaprenyl diphosphate (UPP). Confers resistance to bacitracin.</text>
</comment>
<dbReference type="EMBL" id="PDEQ01000005">
    <property type="protein sequence ID" value="PEN13224.1"/>
    <property type="molecule type" value="Genomic_DNA"/>
</dbReference>
<evidence type="ECO:0000256" key="8">
    <source>
        <dbReference type="ARBA" id="ARBA00022989"/>
    </source>
</evidence>
<sequence>MTWLEAIILGLVQGLTEFLPVSSSGHLVLGQYLLGLDASEASDVTFEVFVHFGTVLSILTVYGRDVVDLVQEAAGAVAKPTSIAERYEDSATFRLGIYILITMIPTGAVYVLFKDELEQAFGDPKLVCGMLIVTGILLLLTLLRPNPDGKLNPVKAFVVGIAQSAAMIPGISRSGSTICTALYQNVKPEQAANFSFLMLLPVVLGATLLKSIELVELGPTVDWVPLLLGTVVAYVSGVVAIKLMLDFVRRGNLQYFAYYCFLVGGIGLWYL</sequence>
<dbReference type="OrthoDB" id="9808289at2"/>
<dbReference type="Proteomes" id="UP000220102">
    <property type="component" value="Unassembled WGS sequence"/>
</dbReference>
<dbReference type="GO" id="GO:0008360">
    <property type="term" value="P:regulation of cell shape"/>
    <property type="evidence" value="ECO:0007669"/>
    <property type="project" value="UniProtKB-KW"/>
</dbReference>
<feature type="transmembrane region" description="Helical" evidence="14">
    <location>
        <begin position="95"/>
        <end position="113"/>
    </location>
</feature>
<evidence type="ECO:0000256" key="11">
    <source>
        <dbReference type="ARBA" id="ARBA00032707"/>
    </source>
</evidence>
<name>A0A2A8CXA7_9BACT</name>
<evidence type="ECO:0000256" key="5">
    <source>
        <dbReference type="ARBA" id="ARBA00022475"/>
    </source>
</evidence>
<proteinExistence type="inferred from homology"/>
<evidence type="ECO:0000256" key="1">
    <source>
        <dbReference type="ARBA" id="ARBA00004651"/>
    </source>
</evidence>
<dbReference type="GO" id="GO:0009252">
    <property type="term" value="P:peptidoglycan biosynthetic process"/>
    <property type="evidence" value="ECO:0007669"/>
    <property type="project" value="UniProtKB-KW"/>
</dbReference>
<comment type="miscellaneous">
    <text evidence="14">Bacitracin is thought to be involved in the inhibition of peptidoglycan synthesis by sequestering undecaprenyl diphosphate, thereby reducing the pool of lipid carrier available.</text>
</comment>
<dbReference type="HAMAP" id="MF_01006">
    <property type="entry name" value="Undec_diphosphatase"/>
    <property type="match status" value="1"/>
</dbReference>
<comment type="subcellular location">
    <subcellularLocation>
        <location evidence="1 14">Cell membrane</location>
        <topology evidence="1 14">Multi-pass membrane protein</topology>
    </subcellularLocation>
</comment>
<reference evidence="15 16" key="1">
    <citation type="submission" date="2017-10" db="EMBL/GenBank/DDBJ databases">
        <title>Draft genome of Longibacter Salinarum.</title>
        <authorList>
            <person name="Goh K.M."/>
            <person name="Shamsir M.S."/>
            <person name="Lim S.W."/>
        </authorList>
    </citation>
    <scope>NUCLEOTIDE SEQUENCE [LARGE SCALE GENOMIC DNA]</scope>
    <source>
        <strain evidence="15 16">KCTC 52045</strain>
    </source>
</reference>
<evidence type="ECO:0000256" key="3">
    <source>
        <dbReference type="ARBA" id="ARBA00012374"/>
    </source>
</evidence>
<dbReference type="PANTHER" id="PTHR30622">
    <property type="entry name" value="UNDECAPRENYL-DIPHOSPHATASE"/>
    <property type="match status" value="1"/>
</dbReference>
<dbReference type="GO" id="GO:0005886">
    <property type="term" value="C:plasma membrane"/>
    <property type="evidence" value="ECO:0007669"/>
    <property type="project" value="UniProtKB-SubCell"/>
</dbReference>
<dbReference type="GO" id="GO:0071555">
    <property type="term" value="P:cell wall organization"/>
    <property type="evidence" value="ECO:0007669"/>
    <property type="project" value="UniProtKB-KW"/>
</dbReference>
<accession>A0A2A8CXA7</accession>
<dbReference type="GO" id="GO:0050380">
    <property type="term" value="F:undecaprenyl-diphosphatase activity"/>
    <property type="evidence" value="ECO:0007669"/>
    <property type="project" value="UniProtKB-UniRule"/>
</dbReference>
<comment type="similarity">
    <text evidence="2 14">Belongs to the UppP family.</text>
</comment>
<keyword evidence="14" id="KW-0961">Cell wall biogenesis/degradation</keyword>
<dbReference type="EC" id="3.6.1.27" evidence="3 14"/>
<keyword evidence="9 14" id="KW-0472">Membrane</keyword>
<keyword evidence="16" id="KW-1185">Reference proteome</keyword>
<dbReference type="RefSeq" id="WP_098075817.1">
    <property type="nucleotide sequence ID" value="NZ_PDEQ01000005.1"/>
</dbReference>
<evidence type="ECO:0000313" key="15">
    <source>
        <dbReference type="EMBL" id="PEN13224.1"/>
    </source>
</evidence>
<evidence type="ECO:0000256" key="4">
    <source>
        <dbReference type="ARBA" id="ARBA00021581"/>
    </source>
</evidence>